<evidence type="ECO:0000256" key="4">
    <source>
        <dbReference type="ARBA" id="ARBA00023098"/>
    </source>
</evidence>
<evidence type="ECO:0000256" key="1">
    <source>
        <dbReference type="ARBA" id="ARBA00008668"/>
    </source>
</evidence>
<feature type="signal peptide" evidence="5">
    <location>
        <begin position="1"/>
        <end position="23"/>
    </location>
</feature>
<dbReference type="EMBL" id="JAVIJP010000016">
    <property type="protein sequence ID" value="KAL3642671.1"/>
    <property type="molecule type" value="Genomic_DNA"/>
</dbReference>
<evidence type="ECO:0000313" key="6">
    <source>
        <dbReference type="EMBL" id="KAL3642671.1"/>
    </source>
</evidence>
<evidence type="ECO:0000313" key="7">
    <source>
        <dbReference type="Proteomes" id="UP001632038"/>
    </source>
</evidence>
<dbReference type="CDD" id="cd01837">
    <property type="entry name" value="SGNH_plant_lipase_like"/>
    <property type="match status" value="1"/>
</dbReference>
<keyword evidence="5" id="KW-0732">Signal</keyword>
<evidence type="ECO:0000256" key="5">
    <source>
        <dbReference type="SAM" id="SignalP"/>
    </source>
</evidence>
<dbReference type="Gene3D" id="3.40.50.1110">
    <property type="entry name" value="SGNH hydrolase"/>
    <property type="match status" value="1"/>
</dbReference>
<keyword evidence="3" id="KW-0442">Lipid degradation</keyword>
<keyword evidence="4" id="KW-0443">Lipid metabolism</keyword>
<comment type="caution">
    <text evidence="6">The sequence shown here is derived from an EMBL/GenBank/DDBJ whole genome shotgun (WGS) entry which is preliminary data.</text>
</comment>
<gene>
    <name evidence="6" type="ORF">CASFOL_013486</name>
</gene>
<name>A0ABD3DP60_9LAMI</name>
<dbReference type="SUPFAM" id="SSF52266">
    <property type="entry name" value="SGNH hydrolase"/>
    <property type="match status" value="1"/>
</dbReference>
<proteinExistence type="inferred from homology"/>
<evidence type="ECO:0000256" key="3">
    <source>
        <dbReference type="ARBA" id="ARBA00022963"/>
    </source>
</evidence>
<dbReference type="Pfam" id="PF00657">
    <property type="entry name" value="Lipase_GDSL"/>
    <property type="match status" value="1"/>
</dbReference>
<accession>A0ABD3DP60</accession>
<dbReference type="GO" id="GO:0016042">
    <property type="term" value="P:lipid catabolic process"/>
    <property type="evidence" value="ECO:0007669"/>
    <property type="project" value="UniProtKB-KW"/>
</dbReference>
<evidence type="ECO:0000256" key="2">
    <source>
        <dbReference type="ARBA" id="ARBA00022801"/>
    </source>
</evidence>
<dbReference type="PANTHER" id="PTHR46020">
    <property type="entry name" value="OSJNBB0059K02.9 PROTEIN"/>
    <property type="match status" value="1"/>
</dbReference>
<feature type="chain" id="PRO_5044840502" evidence="5">
    <location>
        <begin position="24"/>
        <end position="366"/>
    </location>
</feature>
<dbReference type="PANTHER" id="PTHR46020:SF32">
    <property type="entry name" value="GDSL ESTERASE_LIPASE"/>
    <property type="match status" value="1"/>
</dbReference>
<dbReference type="AlphaFoldDB" id="A0ABD3DP60"/>
<dbReference type="InterPro" id="IPR001087">
    <property type="entry name" value="GDSL"/>
</dbReference>
<reference evidence="7" key="1">
    <citation type="journal article" date="2024" name="IScience">
        <title>Strigolactones Initiate the Formation of Haustorium-like Structures in Castilleja.</title>
        <authorList>
            <person name="Buerger M."/>
            <person name="Peterson D."/>
            <person name="Chory J."/>
        </authorList>
    </citation>
    <scope>NUCLEOTIDE SEQUENCE [LARGE SCALE GENOMIC DNA]</scope>
</reference>
<dbReference type="Proteomes" id="UP001632038">
    <property type="component" value="Unassembled WGS sequence"/>
</dbReference>
<keyword evidence="7" id="KW-1185">Reference proteome</keyword>
<dbReference type="GO" id="GO:0016787">
    <property type="term" value="F:hydrolase activity"/>
    <property type="evidence" value="ECO:0007669"/>
    <property type="project" value="UniProtKB-KW"/>
</dbReference>
<comment type="similarity">
    <text evidence="1">Belongs to the 'GDSL' lipolytic enzyme family.</text>
</comment>
<keyword evidence="2" id="KW-0378">Hydrolase</keyword>
<organism evidence="6 7">
    <name type="scientific">Castilleja foliolosa</name>
    <dbReference type="NCBI Taxonomy" id="1961234"/>
    <lineage>
        <taxon>Eukaryota</taxon>
        <taxon>Viridiplantae</taxon>
        <taxon>Streptophyta</taxon>
        <taxon>Embryophyta</taxon>
        <taxon>Tracheophyta</taxon>
        <taxon>Spermatophyta</taxon>
        <taxon>Magnoliopsida</taxon>
        <taxon>eudicotyledons</taxon>
        <taxon>Gunneridae</taxon>
        <taxon>Pentapetalae</taxon>
        <taxon>asterids</taxon>
        <taxon>lamiids</taxon>
        <taxon>Lamiales</taxon>
        <taxon>Orobanchaceae</taxon>
        <taxon>Pedicularideae</taxon>
        <taxon>Castillejinae</taxon>
        <taxon>Castilleja</taxon>
    </lineage>
</organism>
<dbReference type="InterPro" id="IPR036514">
    <property type="entry name" value="SGNH_hydro_sf"/>
</dbReference>
<dbReference type="InterPro" id="IPR035669">
    <property type="entry name" value="SGNH_plant_lipase-like"/>
</dbReference>
<sequence length="366" mass="40458">MALTNNLFISCFLLLISGLGIHASSPRPHRHHHRHREKHEINDQAFRPAKLFVFGDSYADTGNIRKSLGNSWSPPYGTTLPGKPAGRFSDGRVLTDYLARFLGLKSPLAYELMKLGGKKLENGLNFAYGGSGVFNTLGTIVPNMTTQIGYFERLIDQSVYTKWDVQSSVALVVLAGNDYGAYLLRPDATPQGLQNYIPIVINQLALDLKRIQGLGATRIAVTSLQPLGCLPRTTQESSFRQCNSTENSFVNYHNLLLQQAVAKLNNGTKNASVFTLDLYSSFTTVLQQKGDYQGSLRFETPLKPCCMGISSGYSCGSLDERGEKMYTVCSDPKSSFFWDSSHPSDAGWHAVYTTLKSSLELLVKLY</sequence>
<protein>
    <submittedName>
        <fullName evidence="6">Uncharacterized protein</fullName>
    </submittedName>
</protein>